<dbReference type="Pfam" id="PF13585">
    <property type="entry name" value="CHU_C"/>
    <property type="match status" value="1"/>
</dbReference>
<dbReference type="InterPro" id="IPR006558">
    <property type="entry name" value="LamG-like"/>
</dbReference>
<accession>A0A2S6I189</accession>
<dbReference type="AlphaFoldDB" id="A0A2S6I189"/>
<dbReference type="RefSeq" id="WP_104421440.1">
    <property type="nucleotide sequence ID" value="NZ_PTJC01000007.1"/>
</dbReference>
<evidence type="ECO:0000313" key="4">
    <source>
        <dbReference type="EMBL" id="PPK84722.1"/>
    </source>
</evidence>
<dbReference type="Pfam" id="PF13385">
    <property type="entry name" value="Laminin_G_3"/>
    <property type="match status" value="1"/>
</dbReference>
<keyword evidence="1" id="KW-0732">Signal</keyword>
<evidence type="ECO:0000256" key="1">
    <source>
        <dbReference type="ARBA" id="ARBA00022729"/>
    </source>
</evidence>
<reference evidence="4 5" key="1">
    <citation type="submission" date="2018-02" db="EMBL/GenBank/DDBJ databases">
        <title>Genomic Encyclopedia of Archaeal and Bacterial Type Strains, Phase II (KMG-II): from individual species to whole genera.</title>
        <authorList>
            <person name="Goeker M."/>
        </authorList>
    </citation>
    <scope>NUCLEOTIDE SEQUENCE [LARGE SCALE GENOMIC DNA]</scope>
    <source>
        <strain evidence="4 5">DSM 29526</strain>
    </source>
</reference>
<evidence type="ECO:0000259" key="3">
    <source>
        <dbReference type="PROSITE" id="PS50025"/>
    </source>
</evidence>
<keyword evidence="5" id="KW-1185">Reference proteome</keyword>
<dbReference type="EMBL" id="PTJC01000007">
    <property type="protein sequence ID" value="PPK84722.1"/>
    <property type="molecule type" value="Genomic_DNA"/>
</dbReference>
<sequence>MRTSLLALFVFPVYLLGQTADGLVAYYPFESNLGDAGGGSENLGVGEGAIDFDCGVNGEALYLATAPDLVRIPGGATTNVNRIFADLDFTVSFYFKPIGTNPTQYLLSKRSTDCTSEQYFQISYAGGSRTLRAVLKQGNAEIALEYTIENASCWQYVTVRRRDRELRLFLNGESVASETTPGRIDVDNDGDLLIGGSECRSAAEENFTGLIDELQFYGVALDDDVVASLYGRPDQILTPDTRIFLGESVQIELNSNCGTDFSWTPAADVTPRDVPDPLITPTQAGRRIYRVSIADNQYACIATDSIEIQVIDPNSLSCDKVYFPRAFTPNGIGPAQNETFGISNPFAVGELVSLEIFDRYGGTVFSTADAFERWDGSFRNEPVSPGVMLWRVVYRCEGQEIVRTGSVTILR</sequence>
<protein>
    <submittedName>
        <fullName evidence="4">Gliding motility-associated-like protein</fullName>
    </submittedName>
</protein>
<comment type="caution">
    <text evidence="4">The sequence shown here is derived from an EMBL/GenBank/DDBJ whole genome shotgun (WGS) entry which is preliminary data.</text>
</comment>
<dbReference type="GO" id="GO:0005975">
    <property type="term" value="P:carbohydrate metabolic process"/>
    <property type="evidence" value="ECO:0007669"/>
    <property type="project" value="UniProtKB-ARBA"/>
</dbReference>
<dbReference type="InterPro" id="IPR013320">
    <property type="entry name" value="ConA-like_dom_sf"/>
</dbReference>
<dbReference type="Gene3D" id="2.60.120.200">
    <property type="match status" value="1"/>
</dbReference>
<keyword evidence="2" id="KW-1015">Disulfide bond</keyword>
<dbReference type="InterPro" id="IPR001791">
    <property type="entry name" value="Laminin_G"/>
</dbReference>
<dbReference type="PROSITE" id="PS50025">
    <property type="entry name" value="LAM_G_DOMAIN"/>
    <property type="match status" value="1"/>
</dbReference>
<organism evidence="4 5">
    <name type="scientific">Neolewinella xylanilytica</name>
    <dbReference type="NCBI Taxonomy" id="1514080"/>
    <lineage>
        <taxon>Bacteria</taxon>
        <taxon>Pseudomonadati</taxon>
        <taxon>Bacteroidota</taxon>
        <taxon>Saprospiria</taxon>
        <taxon>Saprospirales</taxon>
        <taxon>Lewinellaceae</taxon>
        <taxon>Neolewinella</taxon>
    </lineage>
</organism>
<dbReference type="Proteomes" id="UP000237662">
    <property type="component" value="Unassembled WGS sequence"/>
</dbReference>
<dbReference type="GO" id="GO:0004553">
    <property type="term" value="F:hydrolase activity, hydrolyzing O-glycosyl compounds"/>
    <property type="evidence" value="ECO:0007669"/>
    <property type="project" value="UniProtKB-ARBA"/>
</dbReference>
<dbReference type="SMART" id="SM00560">
    <property type="entry name" value="LamGL"/>
    <property type="match status" value="1"/>
</dbReference>
<evidence type="ECO:0000256" key="2">
    <source>
        <dbReference type="ARBA" id="ARBA00023157"/>
    </source>
</evidence>
<evidence type="ECO:0000313" key="5">
    <source>
        <dbReference type="Proteomes" id="UP000237662"/>
    </source>
</evidence>
<dbReference type="OrthoDB" id="1490335at2"/>
<feature type="domain" description="Laminin G" evidence="3">
    <location>
        <begin position="59"/>
        <end position="257"/>
    </location>
</feature>
<name>A0A2S6I189_9BACT</name>
<dbReference type="SUPFAM" id="SSF49899">
    <property type="entry name" value="Concanavalin A-like lectins/glucanases"/>
    <property type="match status" value="1"/>
</dbReference>
<proteinExistence type="predicted"/>
<gene>
    <name evidence="4" type="ORF">CLV84_3884</name>
</gene>